<sequence>MKIGYVRVSTEEQNEARQVEALEKLGVEKIYIEKKSGKNLDRPVLQEMLDFIREGDTVYVHDLSRISRSLTDLLNLVELLHKKRVHLVSEKESVNTETPTGRLFLSIVGAINEFERTNLLERQREGIEIAKREGKYKGRKPRQLDNVAELYAMWQSGEKSKVQIARDYRISRPSLDRLFKEHEKAGAPQAKKEDGSE</sequence>
<dbReference type="PANTHER" id="PTHR30461:SF26">
    <property type="entry name" value="RESOLVASE HOMOLOG YNEB"/>
    <property type="match status" value="1"/>
</dbReference>
<evidence type="ECO:0000256" key="2">
    <source>
        <dbReference type="ARBA" id="ARBA00022908"/>
    </source>
</evidence>
<keyword evidence="4" id="KW-0233">DNA recombination</keyword>
<dbReference type="Pfam" id="PF00239">
    <property type="entry name" value="Resolvase"/>
    <property type="match status" value="1"/>
</dbReference>
<comment type="caution">
    <text evidence="8">The sequence shown here is derived from an EMBL/GenBank/DDBJ whole genome shotgun (WGS) entry which is preliminary data.</text>
</comment>
<evidence type="ECO:0000313" key="9">
    <source>
        <dbReference type="Proteomes" id="UP000195897"/>
    </source>
</evidence>
<evidence type="ECO:0000259" key="7">
    <source>
        <dbReference type="PROSITE" id="PS51736"/>
    </source>
</evidence>
<evidence type="ECO:0000313" key="8">
    <source>
        <dbReference type="EMBL" id="OUP53957.1"/>
    </source>
</evidence>
<dbReference type="AlphaFoldDB" id="A0A1Y4LB56"/>
<dbReference type="InterPro" id="IPR006118">
    <property type="entry name" value="Recombinase_CS"/>
</dbReference>
<dbReference type="Proteomes" id="UP000195897">
    <property type="component" value="Unassembled WGS sequence"/>
</dbReference>
<dbReference type="SMART" id="SM00857">
    <property type="entry name" value="Resolvase"/>
    <property type="match status" value="1"/>
</dbReference>
<keyword evidence="2" id="KW-0229">DNA integration</keyword>
<evidence type="ECO:0000256" key="1">
    <source>
        <dbReference type="ARBA" id="ARBA00009913"/>
    </source>
</evidence>
<evidence type="ECO:0000256" key="5">
    <source>
        <dbReference type="PIRSR" id="PIRSR606118-50"/>
    </source>
</evidence>
<dbReference type="PROSITE" id="PS51736">
    <property type="entry name" value="RECOMBINASES_3"/>
    <property type="match status" value="1"/>
</dbReference>
<dbReference type="GO" id="GO:0000150">
    <property type="term" value="F:DNA strand exchange activity"/>
    <property type="evidence" value="ECO:0007669"/>
    <property type="project" value="InterPro"/>
</dbReference>
<accession>A0A1Y4LB56</accession>
<dbReference type="RefSeq" id="WP_087370152.1">
    <property type="nucleotide sequence ID" value="NZ_NFKK01000002.1"/>
</dbReference>
<dbReference type="FunFam" id="3.40.50.1390:FF:000001">
    <property type="entry name" value="DNA recombinase"/>
    <property type="match status" value="1"/>
</dbReference>
<feature type="active site" description="O-(5'-phospho-DNA)-serine intermediate" evidence="5 6">
    <location>
        <position position="9"/>
    </location>
</feature>
<dbReference type="GO" id="GO:0003677">
    <property type="term" value="F:DNA binding"/>
    <property type="evidence" value="ECO:0007669"/>
    <property type="project" value="UniProtKB-KW"/>
</dbReference>
<evidence type="ECO:0000256" key="6">
    <source>
        <dbReference type="PROSITE-ProRule" id="PRU10137"/>
    </source>
</evidence>
<dbReference type="PANTHER" id="PTHR30461">
    <property type="entry name" value="DNA-INVERTASE FROM LAMBDOID PROPHAGE"/>
    <property type="match status" value="1"/>
</dbReference>
<dbReference type="EMBL" id="NFKK01000002">
    <property type="protein sequence ID" value="OUP53957.1"/>
    <property type="molecule type" value="Genomic_DNA"/>
</dbReference>
<proteinExistence type="inferred from homology"/>
<evidence type="ECO:0000256" key="4">
    <source>
        <dbReference type="ARBA" id="ARBA00023172"/>
    </source>
</evidence>
<dbReference type="PROSITE" id="PS00397">
    <property type="entry name" value="RECOMBINASES_1"/>
    <property type="match status" value="1"/>
</dbReference>
<name>A0A1Y4LB56_9FIRM</name>
<keyword evidence="3" id="KW-0238">DNA-binding</keyword>
<organism evidence="8 9">
    <name type="scientific">Butyricicoccus pullicaecorum</name>
    <dbReference type="NCBI Taxonomy" id="501571"/>
    <lineage>
        <taxon>Bacteria</taxon>
        <taxon>Bacillati</taxon>
        <taxon>Bacillota</taxon>
        <taxon>Clostridia</taxon>
        <taxon>Eubacteriales</taxon>
        <taxon>Butyricicoccaceae</taxon>
        <taxon>Butyricicoccus</taxon>
    </lineage>
</organism>
<dbReference type="GO" id="GO:0015074">
    <property type="term" value="P:DNA integration"/>
    <property type="evidence" value="ECO:0007669"/>
    <property type="project" value="UniProtKB-KW"/>
</dbReference>
<dbReference type="InterPro" id="IPR006119">
    <property type="entry name" value="Resolv_N"/>
</dbReference>
<dbReference type="SUPFAM" id="SSF53041">
    <property type="entry name" value="Resolvase-like"/>
    <property type="match status" value="1"/>
</dbReference>
<evidence type="ECO:0000256" key="3">
    <source>
        <dbReference type="ARBA" id="ARBA00023125"/>
    </source>
</evidence>
<protein>
    <submittedName>
        <fullName evidence="8">Resolvase</fullName>
    </submittedName>
</protein>
<dbReference type="CDD" id="cd03768">
    <property type="entry name" value="SR_ResInv"/>
    <property type="match status" value="1"/>
</dbReference>
<dbReference type="InterPro" id="IPR050639">
    <property type="entry name" value="SSR_resolvase"/>
</dbReference>
<dbReference type="Gene3D" id="3.40.50.1390">
    <property type="entry name" value="Resolvase, N-terminal catalytic domain"/>
    <property type="match status" value="1"/>
</dbReference>
<dbReference type="InterPro" id="IPR036162">
    <property type="entry name" value="Resolvase-like_N_sf"/>
</dbReference>
<reference evidence="9" key="1">
    <citation type="submission" date="2017-04" db="EMBL/GenBank/DDBJ databases">
        <title>Function of individual gut microbiota members based on whole genome sequencing of pure cultures obtained from chicken caecum.</title>
        <authorList>
            <person name="Medvecky M."/>
            <person name="Cejkova D."/>
            <person name="Polansky O."/>
            <person name="Karasova D."/>
            <person name="Kubasova T."/>
            <person name="Cizek A."/>
            <person name="Rychlik I."/>
        </authorList>
    </citation>
    <scope>NUCLEOTIDE SEQUENCE [LARGE SCALE GENOMIC DNA]</scope>
    <source>
        <strain evidence="9">An180</strain>
    </source>
</reference>
<gene>
    <name evidence="8" type="ORF">B5F17_01740</name>
</gene>
<feature type="domain" description="Resolvase/invertase-type recombinase catalytic" evidence="7">
    <location>
        <begin position="1"/>
        <end position="134"/>
    </location>
</feature>
<comment type="similarity">
    <text evidence="1">Belongs to the site-specific recombinase resolvase family.</text>
</comment>